<evidence type="ECO:0000313" key="1">
    <source>
        <dbReference type="EMBL" id="KAJ1197251.1"/>
    </source>
</evidence>
<dbReference type="Proteomes" id="UP001066276">
    <property type="component" value="Chromosome 2_1"/>
</dbReference>
<evidence type="ECO:0000313" key="2">
    <source>
        <dbReference type="Proteomes" id="UP001066276"/>
    </source>
</evidence>
<name>A0AAV7V8P5_PLEWA</name>
<sequence length="123" mass="13975">MATSATGQLAQLLQHLKKLVRCGRHYRRAPDEAQLRESIQRGRSITGWLRDFNFRFRHHRGGSNGHSRVDRLPPLLYELLQVRGMSHSLRLHITALPAAPDPTVPAPRCWHVPLCCTTRGAAR</sequence>
<gene>
    <name evidence="1" type="ORF">NDU88_001113</name>
</gene>
<organism evidence="1 2">
    <name type="scientific">Pleurodeles waltl</name>
    <name type="common">Iberian ribbed newt</name>
    <dbReference type="NCBI Taxonomy" id="8319"/>
    <lineage>
        <taxon>Eukaryota</taxon>
        <taxon>Metazoa</taxon>
        <taxon>Chordata</taxon>
        <taxon>Craniata</taxon>
        <taxon>Vertebrata</taxon>
        <taxon>Euteleostomi</taxon>
        <taxon>Amphibia</taxon>
        <taxon>Batrachia</taxon>
        <taxon>Caudata</taxon>
        <taxon>Salamandroidea</taxon>
        <taxon>Salamandridae</taxon>
        <taxon>Pleurodelinae</taxon>
        <taxon>Pleurodeles</taxon>
    </lineage>
</organism>
<dbReference type="EMBL" id="JANPWB010000003">
    <property type="protein sequence ID" value="KAJ1197251.1"/>
    <property type="molecule type" value="Genomic_DNA"/>
</dbReference>
<keyword evidence="2" id="KW-1185">Reference proteome</keyword>
<reference evidence="1" key="1">
    <citation type="journal article" date="2022" name="bioRxiv">
        <title>Sequencing and chromosome-scale assembly of the giantPleurodeles waltlgenome.</title>
        <authorList>
            <person name="Brown T."/>
            <person name="Elewa A."/>
            <person name="Iarovenko S."/>
            <person name="Subramanian E."/>
            <person name="Araus A.J."/>
            <person name="Petzold A."/>
            <person name="Susuki M."/>
            <person name="Suzuki K.-i.T."/>
            <person name="Hayashi T."/>
            <person name="Toyoda A."/>
            <person name="Oliveira C."/>
            <person name="Osipova E."/>
            <person name="Leigh N.D."/>
            <person name="Simon A."/>
            <person name="Yun M.H."/>
        </authorList>
    </citation>
    <scope>NUCLEOTIDE SEQUENCE</scope>
    <source>
        <strain evidence="1">20211129_DDA</strain>
        <tissue evidence="1">Liver</tissue>
    </source>
</reference>
<protein>
    <submittedName>
        <fullName evidence="1">Uncharacterized protein</fullName>
    </submittedName>
</protein>
<dbReference type="AlphaFoldDB" id="A0AAV7V8P5"/>
<proteinExistence type="predicted"/>
<accession>A0AAV7V8P5</accession>
<comment type="caution">
    <text evidence="1">The sequence shown here is derived from an EMBL/GenBank/DDBJ whole genome shotgun (WGS) entry which is preliminary data.</text>
</comment>